<evidence type="ECO:0000313" key="2">
    <source>
        <dbReference type="Proteomes" id="UP000069850"/>
    </source>
</evidence>
<sequence>MITEGVGMVQQFAGFKVGERRKMIDRKDFTNLDGEVNYVALMNKFDEVGEKLLEESRLLRRH</sequence>
<accession>A0A0X3BKX0</accession>
<dbReference type="EMBL" id="LT158599">
    <property type="protein sequence ID" value="CVK32125.1"/>
    <property type="molecule type" value="Genomic_DNA"/>
</dbReference>
<name>A0A0X3BKX0_9EURY</name>
<dbReference type="KEGG" id="mema:MMAB1_0911"/>
<organism evidence="1 2">
    <name type="scientific">Methanoculleus bourgensis</name>
    <dbReference type="NCBI Taxonomy" id="83986"/>
    <lineage>
        <taxon>Archaea</taxon>
        <taxon>Methanobacteriati</taxon>
        <taxon>Methanobacteriota</taxon>
        <taxon>Stenosarchaea group</taxon>
        <taxon>Methanomicrobia</taxon>
        <taxon>Methanomicrobiales</taxon>
        <taxon>Methanomicrobiaceae</taxon>
        <taxon>Methanoculleus</taxon>
    </lineage>
</organism>
<gene>
    <name evidence="1" type="ORF">MMAB1_0911</name>
</gene>
<proteinExistence type="predicted"/>
<reference evidence="1 2" key="1">
    <citation type="submission" date="2016-01" db="EMBL/GenBank/DDBJ databases">
        <authorList>
            <person name="Manzoor S."/>
        </authorList>
    </citation>
    <scope>NUCLEOTIDE SEQUENCE [LARGE SCALE GENOMIC DNA]</scope>
    <source>
        <strain evidence="1">Methanoculleus sp MAB1</strain>
    </source>
</reference>
<dbReference type="Proteomes" id="UP000069850">
    <property type="component" value="Chromosome 1"/>
</dbReference>
<dbReference type="AlphaFoldDB" id="A0A0X3BKX0"/>
<protein>
    <submittedName>
        <fullName evidence="1">Uncharacterized protein</fullName>
    </submittedName>
</protein>
<evidence type="ECO:0000313" key="1">
    <source>
        <dbReference type="EMBL" id="CVK32125.1"/>
    </source>
</evidence>